<organism evidence="2 3">
    <name type="scientific">Jiella pelagia</name>
    <dbReference type="NCBI Taxonomy" id="2986949"/>
    <lineage>
        <taxon>Bacteria</taxon>
        <taxon>Pseudomonadati</taxon>
        <taxon>Pseudomonadota</taxon>
        <taxon>Alphaproteobacteria</taxon>
        <taxon>Hyphomicrobiales</taxon>
        <taxon>Aurantimonadaceae</taxon>
        <taxon>Jiella</taxon>
    </lineage>
</organism>
<feature type="transmembrane region" description="Helical" evidence="1">
    <location>
        <begin position="40"/>
        <end position="57"/>
    </location>
</feature>
<dbReference type="GO" id="GO:0006508">
    <property type="term" value="P:proteolysis"/>
    <property type="evidence" value="ECO:0007669"/>
    <property type="project" value="UniProtKB-KW"/>
</dbReference>
<dbReference type="CDD" id="cd05483">
    <property type="entry name" value="retropepsin_like_bacteria"/>
    <property type="match status" value="1"/>
</dbReference>
<dbReference type="NCBIfam" id="TIGR02281">
    <property type="entry name" value="clan_AA_DTGA"/>
    <property type="match status" value="1"/>
</dbReference>
<reference evidence="2" key="1">
    <citation type="submission" date="2022-12" db="EMBL/GenBank/DDBJ databases">
        <title>Jiella pelagia sp. nov., isolated from phosphonate enriched culture of Northwest Pacific surface seawater.</title>
        <authorList>
            <person name="Shin D.Y."/>
            <person name="Hwang C.Y."/>
        </authorList>
    </citation>
    <scope>NUCLEOTIDE SEQUENCE</scope>
    <source>
        <strain evidence="2">HL-NP1</strain>
    </source>
</reference>
<keyword evidence="1" id="KW-1133">Transmembrane helix</keyword>
<dbReference type="EMBL" id="CP114029">
    <property type="protein sequence ID" value="WAP70171.1"/>
    <property type="molecule type" value="Genomic_DNA"/>
</dbReference>
<evidence type="ECO:0000313" key="2">
    <source>
        <dbReference type="EMBL" id="WAP70171.1"/>
    </source>
</evidence>
<dbReference type="GO" id="GO:0008233">
    <property type="term" value="F:peptidase activity"/>
    <property type="evidence" value="ECO:0007669"/>
    <property type="project" value="UniProtKB-KW"/>
</dbReference>
<dbReference type="Proteomes" id="UP001164020">
    <property type="component" value="Chromosome"/>
</dbReference>
<evidence type="ECO:0000313" key="3">
    <source>
        <dbReference type="Proteomes" id="UP001164020"/>
    </source>
</evidence>
<dbReference type="PROSITE" id="PS00141">
    <property type="entry name" value="ASP_PROTEASE"/>
    <property type="match status" value="1"/>
</dbReference>
<dbReference type="InterPro" id="IPR021109">
    <property type="entry name" value="Peptidase_aspartic_dom_sf"/>
</dbReference>
<keyword evidence="1" id="KW-0472">Membrane</keyword>
<dbReference type="InterPro" id="IPR011969">
    <property type="entry name" value="Clan_AA_Asp_peptidase_C"/>
</dbReference>
<keyword evidence="3" id="KW-1185">Reference proteome</keyword>
<name>A0ABY7C277_9HYPH</name>
<feature type="transmembrane region" description="Helical" evidence="1">
    <location>
        <begin position="69"/>
        <end position="85"/>
    </location>
</feature>
<keyword evidence="2" id="KW-0378">Hydrolase</keyword>
<accession>A0ABY7C277</accession>
<dbReference type="InterPro" id="IPR001969">
    <property type="entry name" value="Aspartic_peptidase_AS"/>
</dbReference>
<gene>
    <name evidence="2" type="ORF">OH818_08690</name>
</gene>
<keyword evidence="1" id="KW-0812">Transmembrane</keyword>
<dbReference type="SUPFAM" id="SSF50630">
    <property type="entry name" value="Acid proteases"/>
    <property type="match status" value="1"/>
</dbReference>
<dbReference type="EC" id="3.4.23.-" evidence="2"/>
<dbReference type="RefSeq" id="WP_268882625.1">
    <property type="nucleotide sequence ID" value="NZ_CP114029.1"/>
</dbReference>
<dbReference type="Gene3D" id="2.40.70.10">
    <property type="entry name" value="Acid Proteases"/>
    <property type="match status" value="1"/>
</dbReference>
<protein>
    <submittedName>
        <fullName evidence="2">TIGR02281 family clan AA aspartic protease</fullName>
        <ecNumber evidence="2">3.4.23.-</ecNumber>
    </submittedName>
</protein>
<dbReference type="InterPro" id="IPR034122">
    <property type="entry name" value="Retropepsin-like_bacterial"/>
</dbReference>
<proteinExistence type="predicted"/>
<sequence>MRRDTILYFVLGALGLTLLLLVTNDGGTIAGLSDEAFGQFAYLAILGAGIGAALVMSMRFRFGQMLRNILIWTAVFAVVIGIYAFQPEFLALKNRVSAVLMPGSVVPIGEEDGHRRFMATRAADGHFYLDGEIDGEKTTFIVDTGASVVAMDQAMAQSIGVDPSRLSFTNAVMTANGIAKAAPIRLDSITIGGITRNNVAAAVTEGTGLDTVLLGMSFLGTLTSYDFRGDRLVLTD</sequence>
<dbReference type="Pfam" id="PF13975">
    <property type="entry name" value="gag-asp_proteas"/>
    <property type="match status" value="1"/>
</dbReference>
<keyword evidence="2" id="KW-0645">Protease</keyword>
<evidence type="ECO:0000256" key="1">
    <source>
        <dbReference type="SAM" id="Phobius"/>
    </source>
</evidence>